<dbReference type="InterPro" id="IPR006502">
    <property type="entry name" value="PDDEXK-like"/>
</dbReference>
<feature type="signal peptide" evidence="1">
    <location>
        <begin position="1"/>
        <end position="20"/>
    </location>
</feature>
<comment type="caution">
    <text evidence="2">The sequence shown here is derived from an EMBL/GenBank/DDBJ whole genome shotgun (WGS) entry which is preliminary data.</text>
</comment>
<keyword evidence="3" id="KW-1185">Reference proteome</keyword>
<evidence type="ECO:0000313" key="3">
    <source>
        <dbReference type="Proteomes" id="UP000289738"/>
    </source>
</evidence>
<dbReference type="EMBL" id="SDMP01000014">
    <property type="protein sequence ID" value="RYR14720.1"/>
    <property type="molecule type" value="Genomic_DNA"/>
</dbReference>
<reference evidence="2 3" key="1">
    <citation type="submission" date="2019-01" db="EMBL/GenBank/DDBJ databases">
        <title>Sequencing of cultivated peanut Arachis hypogaea provides insights into genome evolution and oil improvement.</title>
        <authorList>
            <person name="Chen X."/>
        </authorList>
    </citation>
    <scope>NUCLEOTIDE SEQUENCE [LARGE SCALE GENOMIC DNA]</scope>
    <source>
        <strain evidence="3">cv. Fuhuasheng</strain>
        <tissue evidence="2">Leaves</tissue>
    </source>
</reference>
<evidence type="ECO:0000313" key="2">
    <source>
        <dbReference type="EMBL" id="RYR14720.1"/>
    </source>
</evidence>
<dbReference type="AlphaFoldDB" id="A0A444ZKM0"/>
<keyword evidence="1" id="KW-0732">Signal</keyword>
<sequence length="179" mass="19932">MTTSPLLLLFIIFILFLISSRRCPPWKAHPPLRLSLLPMGCCSGKWSPSNLFSIRRRRWWWRRSCSCGGKGEEKGGGGSSGQGHTSMSLLLGHPSCILFAGTLCQEARMLNCHRRVMCEAAKKSLKEKKLHIGPWKKSGFMQLKWSGFNQTLTLANSMGDIPANEPYLRISGAPTVLVT</sequence>
<gene>
    <name evidence="2" type="ORF">Ahy_B04g071399</name>
</gene>
<proteinExistence type="predicted"/>
<protein>
    <submittedName>
        <fullName evidence="2">Uncharacterized protein</fullName>
    </submittedName>
</protein>
<accession>A0A444ZKM0</accession>
<organism evidence="2 3">
    <name type="scientific">Arachis hypogaea</name>
    <name type="common">Peanut</name>
    <dbReference type="NCBI Taxonomy" id="3818"/>
    <lineage>
        <taxon>Eukaryota</taxon>
        <taxon>Viridiplantae</taxon>
        <taxon>Streptophyta</taxon>
        <taxon>Embryophyta</taxon>
        <taxon>Tracheophyta</taxon>
        <taxon>Spermatophyta</taxon>
        <taxon>Magnoliopsida</taxon>
        <taxon>eudicotyledons</taxon>
        <taxon>Gunneridae</taxon>
        <taxon>Pentapetalae</taxon>
        <taxon>rosids</taxon>
        <taxon>fabids</taxon>
        <taxon>Fabales</taxon>
        <taxon>Fabaceae</taxon>
        <taxon>Papilionoideae</taxon>
        <taxon>50 kb inversion clade</taxon>
        <taxon>dalbergioids sensu lato</taxon>
        <taxon>Dalbergieae</taxon>
        <taxon>Pterocarpus clade</taxon>
        <taxon>Arachis</taxon>
    </lineage>
</organism>
<feature type="chain" id="PRO_5019360553" evidence="1">
    <location>
        <begin position="21"/>
        <end position="179"/>
    </location>
</feature>
<dbReference type="Pfam" id="PF04720">
    <property type="entry name" value="PDDEXK_6"/>
    <property type="match status" value="1"/>
</dbReference>
<evidence type="ECO:0000256" key="1">
    <source>
        <dbReference type="SAM" id="SignalP"/>
    </source>
</evidence>
<name>A0A444ZKM0_ARAHY</name>
<dbReference type="Proteomes" id="UP000289738">
    <property type="component" value="Chromosome B04"/>
</dbReference>